<sequence length="119" mass="13670">MNKEQVAKLLTKAHQNYLLGIYFINDTCVIIDFTQDDAFKGYRSAAARTKNENLLGCVNLKKPVFECKWSDGEHLCSLVTNNIKDLINKLSPTEILSFESLIVKARPKKRMPIKRRRAQ</sequence>
<gene>
    <name evidence="1" type="ORF">FPZ44_25155</name>
</gene>
<dbReference type="EMBL" id="VNJK01000007">
    <property type="protein sequence ID" value="TVX85641.1"/>
    <property type="molecule type" value="Genomic_DNA"/>
</dbReference>
<protein>
    <submittedName>
        <fullName evidence="1">Uncharacterized protein</fullName>
    </submittedName>
</protein>
<evidence type="ECO:0000313" key="2">
    <source>
        <dbReference type="Proteomes" id="UP000318102"/>
    </source>
</evidence>
<dbReference type="RefSeq" id="WP_144995211.1">
    <property type="nucleotide sequence ID" value="NZ_VNJK01000007.1"/>
</dbReference>
<name>A0A559ID94_9BACL</name>
<dbReference type="Proteomes" id="UP000318102">
    <property type="component" value="Unassembled WGS sequence"/>
</dbReference>
<organism evidence="1 2">
    <name type="scientific">Paenibacillus agilis</name>
    <dbReference type="NCBI Taxonomy" id="3020863"/>
    <lineage>
        <taxon>Bacteria</taxon>
        <taxon>Bacillati</taxon>
        <taxon>Bacillota</taxon>
        <taxon>Bacilli</taxon>
        <taxon>Bacillales</taxon>
        <taxon>Paenibacillaceae</taxon>
        <taxon>Paenibacillus</taxon>
    </lineage>
</organism>
<evidence type="ECO:0000313" key="1">
    <source>
        <dbReference type="EMBL" id="TVX85641.1"/>
    </source>
</evidence>
<proteinExistence type="predicted"/>
<keyword evidence="2" id="KW-1185">Reference proteome</keyword>
<accession>A0A559ID94</accession>
<comment type="caution">
    <text evidence="1">The sequence shown here is derived from an EMBL/GenBank/DDBJ whole genome shotgun (WGS) entry which is preliminary data.</text>
</comment>
<dbReference type="AlphaFoldDB" id="A0A559ID94"/>
<reference evidence="1 2" key="1">
    <citation type="submission" date="2019-07" db="EMBL/GenBank/DDBJ databases">
        <authorList>
            <person name="Kim J."/>
        </authorList>
    </citation>
    <scope>NUCLEOTIDE SEQUENCE [LARGE SCALE GENOMIC DNA]</scope>
    <source>
        <strain evidence="1 2">N4</strain>
    </source>
</reference>